<evidence type="ECO:0000313" key="4">
    <source>
        <dbReference type="Proteomes" id="UP000601435"/>
    </source>
</evidence>
<name>A0A813CK16_9DINO</name>
<comment type="caution">
    <text evidence="3">The sequence shown here is derived from an EMBL/GenBank/DDBJ whole genome shotgun (WGS) entry which is preliminary data.</text>
</comment>
<feature type="chain" id="PRO_5032358825" evidence="2">
    <location>
        <begin position="26"/>
        <end position="143"/>
    </location>
</feature>
<keyword evidence="2" id="KW-0732">Signal</keyword>
<gene>
    <name evidence="3" type="ORF">SNEC2469_LOCUS34796</name>
</gene>
<evidence type="ECO:0000256" key="2">
    <source>
        <dbReference type="SAM" id="SignalP"/>
    </source>
</evidence>
<feature type="region of interest" description="Disordered" evidence="1">
    <location>
        <begin position="104"/>
        <end position="143"/>
    </location>
</feature>
<keyword evidence="4" id="KW-1185">Reference proteome</keyword>
<dbReference type="EMBL" id="CAJNJA010097697">
    <property type="protein sequence ID" value="CAE7942797.1"/>
    <property type="molecule type" value="Genomic_DNA"/>
</dbReference>
<organism evidence="3 4">
    <name type="scientific">Symbiodinium necroappetens</name>
    <dbReference type="NCBI Taxonomy" id="1628268"/>
    <lineage>
        <taxon>Eukaryota</taxon>
        <taxon>Sar</taxon>
        <taxon>Alveolata</taxon>
        <taxon>Dinophyceae</taxon>
        <taxon>Suessiales</taxon>
        <taxon>Symbiodiniaceae</taxon>
        <taxon>Symbiodinium</taxon>
    </lineage>
</organism>
<protein>
    <submittedName>
        <fullName evidence="3">Uncharacterized protein</fullName>
    </submittedName>
</protein>
<reference evidence="3" key="1">
    <citation type="submission" date="2021-02" db="EMBL/GenBank/DDBJ databases">
        <authorList>
            <person name="Dougan E. K."/>
            <person name="Rhodes N."/>
            <person name="Thang M."/>
            <person name="Chan C."/>
        </authorList>
    </citation>
    <scope>NUCLEOTIDE SEQUENCE</scope>
</reference>
<sequence length="143" mass="15677">MKICCGEKNHFWLLAILLLLRLVLSTHHGFLGSHSSVIVLGNLGSVRYKAALQLRSTRVEVQPLFPVQASAWPESAWQALSGGKTPCLLDPILVPLGMDKFWSKNEAEKEEEGETEETKEAGEASVAEQKPTEPVVDLLGAEK</sequence>
<feature type="signal peptide" evidence="2">
    <location>
        <begin position="1"/>
        <end position="25"/>
    </location>
</feature>
<dbReference type="Proteomes" id="UP000601435">
    <property type="component" value="Unassembled WGS sequence"/>
</dbReference>
<accession>A0A813CK16</accession>
<proteinExistence type="predicted"/>
<dbReference type="AlphaFoldDB" id="A0A813CK16"/>
<evidence type="ECO:0000256" key="1">
    <source>
        <dbReference type="SAM" id="MobiDB-lite"/>
    </source>
</evidence>
<evidence type="ECO:0000313" key="3">
    <source>
        <dbReference type="EMBL" id="CAE7942797.1"/>
    </source>
</evidence>